<dbReference type="GO" id="GO:0046873">
    <property type="term" value="F:metal ion transmembrane transporter activity"/>
    <property type="evidence" value="ECO:0007669"/>
    <property type="project" value="InterPro"/>
</dbReference>
<dbReference type="EMBL" id="KF901147">
    <property type="protein sequence ID" value="AIF19794.1"/>
    <property type="molecule type" value="Genomic_DNA"/>
</dbReference>
<accession>A0A075HVQ2</accession>
<feature type="transmembrane region" description="Helical" evidence="7">
    <location>
        <begin position="208"/>
        <end position="230"/>
    </location>
</feature>
<protein>
    <submittedName>
        <fullName evidence="8">Solute carrier family 39 (Zinc transporter), member 9 (SLC39A9, ZIP9)</fullName>
    </submittedName>
</protein>
<keyword evidence="3 7" id="KW-0812">Transmembrane</keyword>
<dbReference type="InterPro" id="IPR003689">
    <property type="entry name" value="ZIP"/>
</dbReference>
<feature type="transmembrane region" description="Helical" evidence="7">
    <location>
        <begin position="181"/>
        <end position="202"/>
    </location>
</feature>
<evidence type="ECO:0000256" key="1">
    <source>
        <dbReference type="ARBA" id="ARBA00004127"/>
    </source>
</evidence>
<dbReference type="GO" id="GO:0012505">
    <property type="term" value="C:endomembrane system"/>
    <property type="evidence" value="ECO:0007669"/>
    <property type="project" value="UniProtKB-SubCell"/>
</dbReference>
<dbReference type="Pfam" id="PF02535">
    <property type="entry name" value="Zip"/>
    <property type="match status" value="1"/>
</dbReference>
<evidence type="ECO:0000313" key="8">
    <source>
        <dbReference type="EMBL" id="AIF19794.1"/>
    </source>
</evidence>
<evidence type="ECO:0000256" key="3">
    <source>
        <dbReference type="ARBA" id="ARBA00022692"/>
    </source>
</evidence>
<comment type="subcellular location">
    <subcellularLocation>
        <location evidence="1">Endomembrane system</location>
        <topology evidence="1">Multi-pass membrane protein</topology>
    </subcellularLocation>
    <subcellularLocation>
        <location evidence="2">Golgi apparatus membrane</location>
    </subcellularLocation>
</comment>
<proteinExistence type="predicted"/>
<evidence type="ECO:0000256" key="6">
    <source>
        <dbReference type="ARBA" id="ARBA00023136"/>
    </source>
</evidence>
<evidence type="ECO:0000256" key="2">
    <source>
        <dbReference type="ARBA" id="ARBA00004394"/>
    </source>
</evidence>
<gene>
    <name evidence="8" type="primary">SLC39A9</name>
    <name evidence="8" type="synonym">ZIP9</name>
</gene>
<reference evidence="8" key="1">
    <citation type="journal article" date="2014" name="Genome Biol. Evol.">
        <title>Pangenome evidence for extensive interdomain horizontal transfer affecting lineage core and shell genes in uncultured planktonic thaumarchaeota and euryarchaeota.</title>
        <authorList>
            <person name="Deschamps P."/>
            <person name="Zivanovic Y."/>
            <person name="Moreira D."/>
            <person name="Rodriguez-Valera F."/>
            <person name="Lopez-Garcia P."/>
        </authorList>
    </citation>
    <scope>NUCLEOTIDE SEQUENCE</scope>
</reference>
<dbReference type="AlphaFoldDB" id="A0A075HVQ2"/>
<feature type="transmembrane region" description="Helical" evidence="7">
    <location>
        <begin position="6"/>
        <end position="26"/>
    </location>
</feature>
<keyword evidence="6 7" id="KW-0472">Membrane</keyword>
<sequence>MIGSDALLLAGVTLAIGLGAGLLPLWTKVSENERVLKWMTGLAAGVLLASALLVALPEGFEIAMDNGIDELLVGGAVLAGFLTMLLLECFGFGHDIHEEHHDHEEDHGHDHVHHPNNANSIVIGLSIHALTDGLAIGAAILTESLVLTISIFLAVLVHKVPAAFSVGLFSMHERSERSDSIRDVVMFSIATPIMILLTFYLLGDVSGLMLGLAILFSGGTFLYVATVDVLPEVHHSATGKTALIQVITGALIMVAILWVLHTTGMAAHSH</sequence>
<dbReference type="InterPro" id="IPR045891">
    <property type="entry name" value="ZIP9"/>
</dbReference>
<dbReference type="PANTHER" id="PTHR16133:SF0">
    <property type="entry name" value="ZINC_IRON REGULATED TRANSPORTER-RELATED PROTEIN 102B, ISOFORM E"/>
    <property type="match status" value="1"/>
</dbReference>
<evidence type="ECO:0000256" key="4">
    <source>
        <dbReference type="ARBA" id="ARBA00022989"/>
    </source>
</evidence>
<dbReference type="PANTHER" id="PTHR16133">
    <property type="entry name" value="SOLUTE CARRIER FAMILY 39 ZINC TRANSPORTER , MEMBER 9-RELATED"/>
    <property type="match status" value="1"/>
</dbReference>
<organism evidence="8">
    <name type="scientific">uncultured marine group II/III euryarchaeote KM3_87_G01</name>
    <dbReference type="NCBI Taxonomy" id="1456533"/>
    <lineage>
        <taxon>Archaea</taxon>
        <taxon>Methanobacteriati</taxon>
        <taxon>Methanobacteriota</taxon>
        <taxon>environmental samples</taxon>
    </lineage>
</organism>
<dbReference type="GO" id="GO:0016020">
    <property type="term" value="C:membrane"/>
    <property type="evidence" value="ECO:0007669"/>
    <property type="project" value="InterPro"/>
</dbReference>
<evidence type="ECO:0000256" key="7">
    <source>
        <dbReference type="SAM" id="Phobius"/>
    </source>
</evidence>
<feature type="transmembrane region" description="Helical" evidence="7">
    <location>
        <begin position="71"/>
        <end position="93"/>
    </location>
</feature>
<dbReference type="GO" id="GO:0006829">
    <property type="term" value="P:zinc ion transport"/>
    <property type="evidence" value="ECO:0007669"/>
    <property type="project" value="InterPro"/>
</dbReference>
<keyword evidence="4 7" id="KW-1133">Transmembrane helix</keyword>
<evidence type="ECO:0000256" key="5">
    <source>
        <dbReference type="ARBA" id="ARBA00023034"/>
    </source>
</evidence>
<feature type="transmembrane region" description="Helical" evidence="7">
    <location>
        <begin position="242"/>
        <end position="260"/>
    </location>
</feature>
<name>A0A075HVQ2_9EURY</name>
<keyword evidence="5" id="KW-0333">Golgi apparatus</keyword>
<feature type="transmembrane region" description="Helical" evidence="7">
    <location>
        <begin position="38"/>
        <end position="56"/>
    </location>
</feature>